<dbReference type="FunFam" id="3.40.50.2030:FF:000002">
    <property type="entry name" value="Hydroxylamine reductase"/>
    <property type="match status" value="1"/>
</dbReference>
<feature type="binding site" description="via persulfide group" evidence="9">
    <location>
        <position position="399"/>
    </location>
    <ligand>
        <name>hybrid [4Fe-2O-2S] cluster</name>
        <dbReference type="ChEBI" id="CHEBI:60519"/>
    </ligand>
</feature>
<dbReference type="GO" id="GO:0042542">
    <property type="term" value="P:response to hydrogen peroxide"/>
    <property type="evidence" value="ECO:0007669"/>
    <property type="project" value="TreeGrafter"/>
</dbReference>
<dbReference type="InterPro" id="IPR004137">
    <property type="entry name" value="HCP/CODH"/>
</dbReference>
<keyword evidence="2 9" id="KW-0004">4Fe-4S</keyword>
<comment type="function">
    <text evidence="9">Catalyzes the reduction of hydroxylamine to form NH(3) and H(2)O.</text>
</comment>
<feature type="binding site" evidence="9">
    <location>
        <position position="10"/>
    </location>
    <ligand>
        <name>[4Fe-4S] cluster</name>
        <dbReference type="ChEBI" id="CHEBI:49883"/>
    </ligand>
</feature>
<comment type="cofactor">
    <cofactor evidence="9">
        <name>hybrid [4Fe-2O-2S] cluster</name>
        <dbReference type="ChEBI" id="CHEBI:60519"/>
    </cofactor>
    <text evidence="9">Binds 1 hybrid [4Fe-2O-2S] cluster.</text>
</comment>
<comment type="subcellular location">
    <subcellularLocation>
        <location evidence="1 9">Cytoplasm</location>
    </subcellularLocation>
</comment>
<evidence type="ECO:0000313" key="11">
    <source>
        <dbReference type="Proteomes" id="UP000823900"/>
    </source>
</evidence>
<dbReference type="EC" id="1.7.99.1" evidence="9"/>
<dbReference type="InterPro" id="IPR016100">
    <property type="entry name" value="Prismane_a-bundle"/>
</dbReference>
<feature type="binding site" evidence="9">
    <location>
        <position position="25"/>
    </location>
    <ligand>
        <name>[4Fe-4S] cluster</name>
        <dbReference type="ChEBI" id="CHEBI:49883"/>
    </ligand>
</feature>
<comment type="similarity">
    <text evidence="9">Belongs to the HCP family.</text>
</comment>
<dbReference type="SUPFAM" id="SSF56821">
    <property type="entry name" value="Prismane protein-like"/>
    <property type="match status" value="1"/>
</dbReference>
<evidence type="ECO:0000256" key="6">
    <source>
        <dbReference type="ARBA" id="ARBA00023004"/>
    </source>
</evidence>
<gene>
    <name evidence="9 10" type="primary">hcp</name>
    <name evidence="10" type="synonym">priS</name>
    <name evidence="10" type="ORF">IAA07_00715</name>
</gene>
<dbReference type="PIRSF" id="PIRSF000076">
    <property type="entry name" value="HCP"/>
    <property type="match status" value="1"/>
</dbReference>
<dbReference type="InterPro" id="IPR010048">
    <property type="entry name" value="Hydroxylam_reduct"/>
</dbReference>
<dbReference type="GO" id="GO:0051539">
    <property type="term" value="F:4 iron, 4 sulfur cluster binding"/>
    <property type="evidence" value="ECO:0007669"/>
    <property type="project" value="UniProtKB-KW"/>
</dbReference>
<organism evidence="10 11">
    <name type="scientific">Candidatus Lachnoclostridium stercoravium</name>
    <dbReference type="NCBI Taxonomy" id="2838633"/>
    <lineage>
        <taxon>Bacteria</taxon>
        <taxon>Bacillati</taxon>
        <taxon>Bacillota</taxon>
        <taxon>Clostridia</taxon>
        <taxon>Lachnospirales</taxon>
        <taxon>Lachnospiraceae</taxon>
    </lineage>
</organism>
<evidence type="ECO:0000256" key="4">
    <source>
        <dbReference type="ARBA" id="ARBA00022723"/>
    </source>
</evidence>
<dbReference type="FunFam" id="1.20.1270.20:FF:000001">
    <property type="entry name" value="Hydroxylamine reductase"/>
    <property type="match status" value="1"/>
</dbReference>
<accession>A0A9D2HG07</accession>
<sequence>MENKMFCYQCQETAGCAGCTQSGVCGKRPDVAAMQDLLVYVTKGISAVAVRLRSEGQPVPFRINHLVTLNLFTTITNANFDKEAIISRIRETLDEKEKLLSLLKDPAGLPPAALWNEEESHFPAKAAVIGVLSTENEDIRSLRELITYGLKGLSAYSKHANALLEEDGEIDAFLQKALAATLDDSLTADNLVALVMETGKYGVAGMALLDRANTKAYGDPEITKVDIGVRNNPGILISGHDLKDLEMLLEQTKGTGVDVYTHSEMLPAHYYPKFKQYPHFAGNYGNAWWKQKEEFESFNGPILMTTNCIVPPKDSYKDRLYTTGAAGYPGCKHIGGGIGEEKDFSEIISHAKRCAPPVEIERGQIIGGFAHAQVLALADQIVDAVKTGAIKKFVVMAGCDGRARSREYYRDFAMALPKDTVILTAGCAKYKYNKLDLGCIGGIPRVLDAGQCNDSYSLAVIALKLKEVFGLDDINQLPIIYNIAWYEQKAVIVLLALLYLGVKNIHLGPTLPAFLSPNVAKLLVENFGISGIGTVEDDIRLFFGEENR</sequence>
<dbReference type="AlphaFoldDB" id="A0A9D2HG07"/>
<evidence type="ECO:0000256" key="2">
    <source>
        <dbReference type="ARBA" id="ARBA00022485"/>
    </source>
</evidence>
<dbReference type="NCBIfam" id="TIGR01703">
    <property type="entry name" value="hybrid_clust"/>
    <property type="match status" value="1"/>
</dbReference>
<dbReference type="Gene3D" id="3.40.50.2030">
    <property type="match status" value="2"/>
</dbReference>
<feature type="binding site" evidence="9">
    <location>
        <position position="489"/>
    </location>
    <ligand>
        <name>hybrid [4Fe-2O-2S] cluster</name>
        <dbReference type="ChEBI" id="CHEBI:60519"/>
    </ligand>
</feature>
<dbReference type="GO" id="GO:0050418">
    <property type="term" value="F:hydroxylamine reductase activity"/>
    <property type="evidence" value="ECO:0007669"/>
    <property type="project" value="UniProtKB-UniRule"/>
</dbReference>
<keyword evidence="6 9" id="KW-0408">Iron</keyword>
<feature type="binding site" evidence="9">
    <location>
        <position position="452"/>
    </location>
    <ligand>
        <name>hybrid [4Fe-2O-2S] cluster</name>
        <dbReference type="ChEBI" id="CHEBI:60519"/>
    </ligand>
</feature>
<feature type="binding site" evidence="9">
    <location>
        <position position="264"/>
    </location>
    <ligand>
        <name>hybrid [4Fe-2O-2S] cluster</name>
        <dbReference type="ChEBI" id="CHEBI:60519"/>
    </ligand>
</feature>
<dbReference type="CDD" id="cd01914">
    <property type="entry name" value="HCP"/>
    <property type="match status" value="1"/>
</dbReference>
<feature type="binding site" evidence="9">
    <location>
        <position position="427"/>
    </location>
    <ligand>
        <name>hybrid [4Fe-2O-2S] cluster</name>
        <dbReference type="ChEBI" id="CHEBI:60519"/>
    </ligand>
</feature>
<keyword evidence="7 9" id="KW-0411">Iron-sulfur</keyword>
<comment type="cofactor">
    <cofactor evidence="9">
        <name>[4Fe-4S] cluster</name>
        <dbReference type="ChEBI" id="CHEBI:49883"/>
    </cofactor>
    <text evidence="9">Binds 1 [4Fe-4S] cluster.</text>
</comment>
<feature type="binding site" evidence="9">
    <location>
        <position position="240"/>
    </location>
    <ligand>
        <name>hybrid [4Fe-2O-2S] cluster</name>
        <dbReference type="ChEBI" id="CHEBI:60519"/>
    </ligand>
</feature>
<feature type="modified residue" description="Cysteine persulfide" evidence="9">
    <location>
        <position position="399"/>
    </location>
</feature>
<dbReference type="GO" id="GO:0005737">
    <property type="term" value="C:cytoplasm"/>
    <property type="evidence" value="ECO:0007669"/>
    <property type="project" value="UniProtKB-SubCell"/>
</dbReference>
<feature type="binding site" evidence="9">
    <location>
        <position position="487"/>
    </location>
    <ligand>
        <name>hybrid [4Fe-2O-2S] cluster</name>
        <dbReference type="ChEBI" id="CHEBI:60519"/>
    </ligand>
</feature>
<feature type="binding site" evidence="9">
    <location>
        <position position="7"/>
    </location>
    <ligand>
        <name>[4Fe-4S] cluster</name>
        <dbReference type="ChEBI" id="CHEBI:49883"/>
    </ligand>
</feature>
<protein>
    <recommendedName>
        <fullName evidence="9">Hydroxylamine reductase</fullName>
        <ecNumber evidence="9">1.7.99.1</ecNumber>
    </recommendedName>
    <alternativeName>
        <fullName evidence="9">Hybrid-cluster protein</fullName>
        <shortName evidence="9">HCP</shortName>
    </alternativeName>
    <alternativeName>
        <fullName evidence="9">Prismane protein</fullName>
    </alternativeName>
</protein>
<feature type="binding site" evidence="9">
    <location>
        <position position="308"/>
    </location>
    <ligand>
        <name>hybrid [4Fe-2O-2S] cluster</name>
        <dbReference type="ChEBI" id="CHEBI:60519"/>
    </ligand>
</feature>
<dbReference type="PANTHER" id="PTHR30109:SF0">
    <property type="entry name" value="HYDROXYLAMINE REDUCTASE"/>
    <property type="match status" value="1"/>
</dbReference>
<dbReference type="Gene3D" id="1.20.1270.20">
    <property type="match status" value="2"/>
</dbReference>
<keyword evidence="3 9" id="KW-0963">Cytoplasm</keyword>
<dbReference type="HAMAP" id="MF_00069">
    <property type="entry name" value="Hydroxylam_reduct"/>
    <property type="match status" value="1"/>
</dbReference>
<dbReference type="GO" id="GO:0046872">
    <property type="term" value="F:metal ion binding"/>
    <property type="evidence" value="ECO:0007669"/>
    <property type="project" value="UniProtKB-KW"/>
</dbReference>
<feature type="binding site" evidence="9">
    <location>
        <position position="19"/>
    </location>
    <ligand>
        <name>[4Fe-4S] cluster</name>
        <dbReference type="ChEBI" id="CHEBI:49883"/>
    </ligand>
</feature>
<reference evidence="10" key="2">
    <citation type="submission" date="2021-04" db="EMBL/GenBank/DDBJ databases">
        <authorList>
            <person name="Gilroy R."/>
        </authorList>
    </citation>
    <scope>NUCLEOTIDE SEQUENCE</scope>
    <source>
        <strain evidence="10">CHK178-16964</strain>
    </source>
</reference>
<dbReference type="FunFam" id="3.40.50.2030:FF:000001">
    <property type="entry name" value="Hydroxylamine reductase"/>
    <property type="match status" value="1"/>
</dbReference>
<evidence type="ECO:0000256" key="7">
    <source>
        <dbReference type="ARBA" id="ARBA00023014"/>
    </source>
</evidence>
<comment type="caution">
    <text evidence="10">The sequence shown here is derived from an EMBL/GenBank/DDBJ whole genome shotgun (WGS) entry which is preliminary data.</text>
</comment>
<evidence type="ECO:0000256" key="8">
    <source>
        <dbReference type="ARBA" id="ARBA00051350"/>
    </source>
</evidence>
<keyword evidence="4 9" id="KW-0479">Metal-binding</keyword>
<evidence type="ECO:0000256" key="1">
    <source>
        <dbReference type="ARBA" id="ARBA00004496"/>
    </source>
</evidence>
<dbReference type="Pfam" id="PF03063">
    <property type="entry name" value="Prismane"/>
    <property type="match status" value="1"/>
</dbReference>
<dbReference type="InterPro" id="IPR016099">
    <property type="entry name" value="Prismane-like_a/b-sand"/>
</dbReference>
<proteinExistence type="inferred from homology"/>
<dbReference type="NCBIfam" id="NF003658">
    <property type="entry name" value="PRK05290.1"/>
    <property type="match status" value="1"/>
</dbReference>
<evidence type="ECO:0000256" key="5">
    <source>
        <dbReference type="ARBA" id="ARBA00023002"/>
    </source>
</evidence>
<evidence type="ECO:0000256" key="3">
    <source>
        <dbReference type="ARBA" id="ARBA00022490"/>
    </source>
</evidence>
<keyword evidence="5 9" id="KW-0560">Oxidoreductase</keyword>
<dbReference type="PANTHER" id="PTHR30109">
    <property type="entry name" value="HYDROXYLAMINE REDUCTASE"/>
    <property type="match status" value="1"/>
</dbReference>
<dbReference type="GO" id="GO:0004601">
    <property type="term" value="F:peroxidase activity"/>
    <property type="evidence" value="ECO:0007669"/>
    <property type="project" value="TreeGrafter"/>
</dbReference>
<evidence type="ECO:0000256" key="9">
    <source>
        <dbReference type="HAMAP-Rule" id="MF_00069"/>
    </source>
</evidence>
<comment type="catalytic activity">
    <reaction evidence="8 9">
        <text>A + NH4(+) + H2O = hydroxylamine + AH2 + H(+)</text>
        <dbReference type="Rhea" id="RHEA:22052"/>
        <dbReference type="ChEBI" id="CHEBI:13193"/>
        <dbReference type="ChEBI" id="CHEBI:15377"/>
        <dbReference type="ChEBI" id="CHEBI:15378"/>
        <dbReference type="ChEBI" id="CHEBI:15429"/>
        <dbReference type="ChEBI" id="CHEBI:17499"/>
        <dbReference type="ChEBI" id="CHEBI:28938"/>
        <dbReference type="EC" id="1.7.99.1"/>
    </reaction>
</comment>
<dbReference type="EMBL" id="DWZA01000004">
    <property type="protein sequence ID" value="HJA70085.1"/>
    <property type="molecule type" value="Genomic_DNA"/>
</dbReference>
<dbReference type="InterPro" id="IPR011254">
    <property type="entry name" value="Prismane-like_sf"/>
</dbReference>
<reference evidence="10" key="1">
    <citation type="journal article" date="2021" name="PeerJ">
        <title>Extensive microbial diversity within the chicken gut microbiome revealed by metagenomics and culture.</title>
        <authorList>
            <person name="Gilroy R."/>
            <person name="Ravi A."/>
            <person name="Getino M."/>
            <person name="Pursley I."/>
            <person name="Horton D.L."/>
            <person name="Alikhan N.F."/>
            <person name="Baker D."/>
            <person name="Gharbi K."/>
            <person name="Hall N."/>
            <person name="Watson M."/>
            <person name="Adriaenssens E.M."/>
            <person name="Foster-Nyarko E."/>
            <person name="Jarju S."/>
            <person name="Secka A."/>
            <person name="Antonio M."/>
            <person name="Oren A."/>
            <person name="Chaudhuri R.R."/>
            <person name="La Ragione R."/>
            <person name="Hildebrand F."/>
            <person name="Pallen M.J."/>
        </authorList>
    </citation>
    <scope>NUCLEOTIDE SEQUENCE</scope>
    <source>
        <strain evidence="10">CHK178-16964</strain>
    </source>
</reference>
<name>A0A9D2HG07_9FIRM</name>
<dbReference type="Proteomes" id="UP000823900">
    <property type="component" value="Unassembled WGS sequence"/>
</dbReference>
<evidence type="ECO:0000313" key="10">
    <source>
        <dbReference type="EMBL" id="HJA70085.1"/>
    </source>
</evidence>